<dbReference type="Gene3D" id="1.25.40.390">
    <property type="match status" value="1"/>
</dbReference>
<feature type="domain" description="SusD-like N-terminal" evidence="8">
    <location>
        <begin position="107"/>
        <end position="228"/>
    </location>
</feature>
<protein>
    <submittedName>
        <fullName evidence="9">RagB/SusD family nutrient uptake outer membrane protein</fullName>
    </submittedName>
</protein>
<sequence>MKTIAKYMLLLALLSSVGACKKYLDVTPDDLGTLEYAFRNRNEAENYLFGCYAYVQRMSDEVKNPSFTTSSEIIYPNDLTTPTVDQTGFNLLRGTQTSSNPGLNAWDGMNNNYSLFRSIRLCNTMLDNIDQPIDLTETEKKRWIAEAKFLKAYYHYCLARMYGPIPIIRENLAIDASPEEVRVKREHVDTVFNYCVRLLDEAAPDLPPLITNISRELGRATRPAAMTLKAEILTLAASPLFNGNPDYASFRDKEGQPLFASSFEAAKWSRAATACREAITECESRGIILYQFQLPANITSLSDSLKKVLTLQQTITEKWDENPEMIWANVPTYTYQGYSTPRMTSKSVVNIFSNPGTFAVPMATAELFYSDKGVPMSEDKTFNYSGRYQLRASDAGSKYYIRENYTTVNAHFNREPRFYADLAFDGANWFGNGVLDQNNMLYVEARGNVSKAGPKDRNRYNATGYWAKKTVSYQSVYDDGFQEISFHMPIMRLAALYLLYAEALNEAEGPVNDVFTYVDRVRARASLAGVQESWDNYSRTPTKYTTKEGMREIIHRERRIELCFESQSGWDLRRWKELQQVLSLPLQGWSIEQTEAVNYYRPRTVLTPVFGLRDYLWPIRDETLVINSKLVQNPYW</sequence>
<gene>
    <name evidence="9" type="ORF">P0Y53_08215</name>
</gene>
<keyword evidence="5" id="KW-0998">Cell outer membrane</keyword>
<evidence type="ECO:0000256" key="2">
    <source>
        <dbReference type="ARBA" id="ARBA00006275"/>
    </source>
</evidence>
<evidence type="ECO:0000256" key="3">
    <source>
        <dbReference type="ARBA" id="ARBA00022729"/>
    </source>
</evidence>
<evidence type="ECO:0000313" key="9">
    <source>
        <dbReference type="EMBL" id="WEK37484.1"/>
    </source>
</evidence>
<feature type="domain" description="RagB/SusD" evidence="7">
    <location>
        <begin position="323"/>
        <end position="636"/>
    </location>
</feature>
<feature type="signal peptide" evidence="6">
    <location>
        <begin position="1"/>
        <end position="21"/>
    </location>
</feature>
<dbReference type="Pfam" id="PF14322">
    <property type="entry name" value="SusD-like_3"/>
    <property type="match status" value="1"/>
</dbReference>
<feature type="chain" id="PRO_5042486514" evidence="6">
    <location>
        <begin position="22"/>
        <end position="636"/>
    </location>
</feature>
<dbReference type="InterPro" id="IPR012944">
    <property type="entry name" value="SusD_RagB_dom"/>
</dbReference>
<comment type="subcellular location">
    <subcellularLocation>
        <location evidence="1">Cell outer membrane</location>
    </subcellularLocation>
</comment>
<name>A0AAJ5WWH8_9BACT</name>
<dbReference type="Proteomes" id="UP001220610">
    <property type="component" value="Chromosome"/>
</dbReference>
<dbReference type="InterPro" id="IPR011990">
    <property type="entry name" value="TPR-like_helical_dom_sf"/>
</dbReference>
<dbReference type="AlphaFoldDB" id="A0AAJ5WWH8"/>
<dbReference type="InterPro" id="IPR033985">
    <property type="entry name" value="SusD-like_N"/>
</dbReference>
<dbReference type="SUPFAM" id="SSF48452">
    <property type="entry name" value="TPR-like"/>
    <property type="match status" value="1"/>
</dbReference>
<evidence type="ECO:0000256" key="4">
    <source>
        <dbReference type="ARBA" id="ARBA00023136"/>
    </source>
</evidence>
<dbReference type="PROSITE" id="PS51257">
    <property type="entry name" value="PROKAR_LIPOPROTEIN"/>
    <property type="match status" value="1"/>
</dbReference>
<proteinExistence type="inferred from homology"/>
<evidence type="ECO:0000256" key="5">
    <source>
        <dbReference type="ARBA" id="ARBA00023237"/>
    </source>
</evidence>
<keyword evidence="3 6" id="KW-0732">Signal</keyword>
<comment type="similarity">
    <text evidence="2">Belongs to the SusD family.</text>
</comment>
<dbReference type="Pfam" id="PF07980">
    <property type="entry name" value="SusD_RagB"/>
    <property type="match status" value="1"/>
</dbReference>
<dbReference type="EMBL" id="CP119311">
    <property type="protein sequence ID" value="WEK37484.1"/>
    <property type="molecule type" value="Genomic_DNA"/>
</dbReference>
<accession>A0AAJ5WWH8</accession>
<dbReference type="GO" id="GO:0009279">
    <property type="term" value="C:cell outer membrane"/>
    <property type="evidence" value="ECO:0007669"/>
    <property type="project" value="UniProtKB-SubCell"/>
</dbReference>
<reference evidence="9" key="1">
    <citation type="submission" date="2023-03" db="EMBL/GenBank/DDBJ databases">
        <title>Andean soil-derived lignocellulolytic bacterial consortium as a source of novel taxa and putative plastic-active enzymes.</title>
        <authorList>
            <person name="Diaz-Garcia L."/>
            <person name="Chuvochina M."/>
            <person name="Feuerriegel G."/>
            <person name="Bunk B."/>
            <person name="Sproer C."/>
            <person name="Streit W.R."/>
            <person name="Rodriguez L.M."/>
            <person name="Overmann J."/>
            <person name="Jimenez D.J."/>
        </authorList>
    </citation>
    <scope>NUCLEOTIDE SEQUENCE</scope>
    <source>
        <strain evidence="9">MAG 7</strain>
    </source>
</reference>
<evidence type="ECO:0000259" key="7">
    <source>
        <dbReference type="Pfam" id="PF07980"/>
    </source>
</evidence>
<evidence type="ECO:0000259" key="8">
    <source>
        <dbReference type="Pfam" id="PF14322"/>
    </source>
</evidence>
<evidence type="ECO:0000313" key="10">
    <source>
        <dbReference type="Proteomes" id="UP001220610"/>
    </source>
</evidence>
<keyword evidence="4" id="KW-0472">Membrane</keyword>
<evidence type="ECO:0000256" key="6">
    <source>
        <dbReference type="SAM" id="SignalP"/>
    </source>
</evidence>
<evidence type="ECO:0000256" key="1">
    <source>
        <dbReference type="ARBA" id="ARBA00004442"/>
    </source>
</evidence>
<organism evidence="9 10">
    <name type="scientific">Candidatus Pseudobacter hemicellulosilyticus</name>
    <dbReference type="NCBI Taxonomy" id="3121375"/>
    <lineage>
        <taxon>Bacteria</taxon>
        <taxon>Pseudomonadati</taxon>
        <taxon>Bacteroidota</taxon>
        <taxon>Chitinophagia</taxon>
        <taxon>Chitinophagales</taxon>
        <taxon>Chitinophagaceae</taxon>
        <taxon>Pseudobacter</taxon>
    </lineage>
</organism>